<dbReference type="InterPro" id="IPR020845">
    <property type="entry name" value="AMP-binding_CS"/>
</dbReference>
<dbReference type="Pfam" id="PF00550">
    <property type="entry name" value="PP-binding"/>
    <property type="match status" value="2"/>
</dbReference>
<dbReference type="RefSeq" id="WP_091978782.1">
    <property type="nucleotide sequence ID" value="NZ_FOLO01000001.1"/>
</dbReference>
<dbReference type="OrthoDB" id="9757559at2"/>
<accession>A0A1I1DZ68</accession>
<dbReference type="InterPro" id="IPR035075">
    <property type="entry name" value="PRMT5"/>
</dbReference>
<dbReference type="InterPro" id="IPR042099">
    <property type="entry name" value="ANL_N_sf"/>
</dbReference>
<dbReference type="InterPro" id="IPR006162">
    <property type="entry name" value="Ppantetheine_attach_site"/>
</dbReference>
<dbReference type="SUPFAM" id="SSF52777">
    <property type="entry name" value="CoA-dependent acyltransferases"/>
    <property type="match status" value="4"/>
</dbReference>
<dbReference type="CDD" id="cd02440">
    <property type="entry name" value="AdoMet_MTases"/>
    <property type="match status" value="1"/>
</dbReference>
<dbReference type="InterPro" id="IPR009081">
    <property type="entry name" value="PP-bd_ACP"/>
</dbReference>
<evidence type="ECO:0000313" key="5">
    <source>
        <dbReference type="EMBL" id="SFB79726.1"/>
    </source>
</evidence>
<dbReference type="PROSITE" id="PS50075">
    <property type="entry name" value="CARRIER"/>
    <property type="match status" value="2"/>
</dbReference>
<dbReference type="Gene3D" id="3.30.559.30">
    <property type="entry name" value="Nonribosomal peptide synthetase, condensation domain"/>
    <property type="match status" value="2"/>
</dbReference>
<dbReference type="Gene3D" id="3.30.559.10">
    <property type="entry name" value="Chloramphenicol acetyltransferase-like domain"/>
    <property type="match status" value="2"/>
</dbReference>
<evidence type="ECO:0000259" key="4">
    <source>
        <dbReference type="PROSITE" id="PS50075"/>
    </source>
</evidence>
<dbReference type="InterPro" id="IPR023213">
    <property type="entry name" value="CAT-like_dom_sf"/>
</dbReference>
<evidence type="ECO:0000313" key="6">
    <source>
        <dbReference type="Proteomes" id="UP000198862"/>
    </source>
</evidence>
<dbReference type="Pfam" id="PF00668">
    <property type="entry name" value="Condensation"/>
    <property type="match status" value="2"/>
</dbReference>
<dbReference type="InterPro" id="IPR036736">
    <property type="entry name" value="ACP-like_sf"/>
</dbReference>
<dbReference type="PANTHER" id="PTHR45527">
    <property type="entry name" value="NONRIBOSOMAL PEPTIDE SYNTHETASE"/>
    <property type="match status" value="1"/>
</dbReference>
<comment type="cofactor">
    <cofactor evidence="1">
        <name>pantetheine 4'-phosphate</name>
        <dbReference type="ChEBI" id="CHEBI:47942"/>
    </cofactor>
</comment>
<keyword evidence="6" id="KW-1185">Reference proteome</keyword>
<evidence type="ECO:0000256" key="2">
    <source>
        <dbReference type="ARBA" id="ARBA00022450"/>
    </source>
</evidence>
<dbReference type="PANTHER" id="PTHR45527:SF1">
    <property type="entry name" value="FATTY ACID SYNTHASE"/>
    <property type="match status" value="1"/>
</dbReference>
<feature type="domain" description="Carrier" evidence="4">
    <location>
        <begin position="1935"/>
        <end position="2009"/>
    </location>
</feature>
<dbReference type="Gene3D" id="1.10.1200.10">
    <property type="entry name" value="ACP-like"/>
    <property type="match status" value="2"/>
</dbReference>
<dbReference type="GO" id="GO:0005737">
    <property type="term" value="C:cytoplasm"/>
    <property type="evidence" value="ECO:0007669"/>
    <property type="project" value="TreeGrafter"/>
</dbReference>
<dbReference type="Gene3D" id="3.30.300.30">
    <property type="match status" value="2"/>
</dbReference>
<dbReference type="NCBIfam" id="TIGR01733">
    <property type="entry name" value="AA-adenyl-dom"/>
    <property type="match status" value="2"/>
</dbReference>
<keyword evidence="3" id="KW-0597">Phosphoprotein</keyword>
<dbReference type="EMBL" id="FOLO01000001">
    <property type="protein sequence ID" value="SFB79726.1"/>
    <property type="molecule type" value="Genomic_DNA"/>
</dbReference>
<evidence type="ECO:0000256" key="1">
    <source>
        <dbReference type="ARBA" id="ARBA00001957"/>
    </source>
</evidence>
<reference evidence="5 6" key="1">
    <citation type="submission" date="2016-10" db="EMBL/GenBank/DDBJ databases">
        <authorList>
            <person name="de Groot N.N."/>
        </authorList>
    </citation>
    <scope>NUCLEOTIDE SEQUENCE [LARGE SCALE GENOMIC DNA]</scope>
    <source>
        <strain evidence="5 6">DSM 6059</strain>
    </source>
</reference>
<dbReference type="Gene3D" id="3.40.50.12780">
    <property type="entry name" value="N-terminal domain of ligase-like"/>
    <property type="match status" value="2"/>
</dbReference>
<dbReference type="GO" id="GO:0003824">
    <property type="term" value="F:catalytic activity"/>
    <property type="evidence" value="ECO:0007669"/>
    <property type="project" value="InterPro"/>
</dbReference>
<dbReference type="NCBIfam" id="TIGR01720">
    <property type="entry name" value="NRPS-para261"/>
    <property type="match status" value="1"/>
</dbReference>
<dbReference type="InterPro" id="IPR001242">
    <property type="entry name" value="Condensation_dom"/>
</dbReference>
<dbReference type="InterPro" id="IPR029063">
    <property type="entry name" value="SAM-dependent_MTases_sf"/>
</dbReference>
<dbReference type="CDD" id="cd05930">
    <property type="entry name" value="A_NRPS"/>
    <property type="match status" value="2"/>
</dbReference>
<name>A0A1I1DZ68_9GAMM</name>
<evidence type="ECO:0000256" key="3">
    <source>
        <dbReference type="ARBA" id="ARBA00022553"/>
    </source>
</evidence>
<dbReference type="GO" id="GO:0044550">
    <property type="term" value="P:secondary metabolite biosynthetic process"/>
    <property type="evidence" value="ECO:0007669"/>
    <property type="project" value="TreeGrafter"/>
</dbReference>
<dbReference type="InterPro" id="IPR010071">
    <property type="entry name" value="AA_adenyl_dom"/>
</dbReference>
<dbReference type="STRING" id="1123010.SAMN02745724_00115"/>
<gene>
    <name evidence="5" type="ORF">SAMN02745724_00115</name>
</gene>
<organism evidence="5 6">
    <name type="scientific">Pseudoalteromonas denitrificans DSM 6059</name>
    <dbReference type="NCBI Taxonomy" id="1123010"/>
    <lineage>
        <taxon>Bacteria</taxon>
        <taxon>Pseudomonadati</taxon>
        <taxon>Pseudomonadota</taxon>
        <taxon>Gammaproteobacteria</taxon>
        <taxon>Alteromonadales</taxon>
        <taxon>Pseudoalteromonadaceae</taxon>
        <taxon>Pseudoalteromonas</taxon>
    </lineage>
</organism>
<dbReference type="InterPro" id="IPR000873">
    <property type="entry name" value="AMP-dep_synth/lig_dom"/>
</dbReference>
<dbReference type="Pfam" id="PF00501">
    <property type="entry name" value="AMP-binding"/>
    <property type="match status" value="2"/>
</dbReference>
<dbReference type="Pfam" id="PF05185">
    <property type="entry name" value="PRMT5"/>
    <property type="match status" value="1"/>
</dbReference>
<sequence length="2477" mass="278559">MGRHAYFEKFEDNAIQYPDSRALNSEIIENTKTITVADSYRDLNRWSNALANQLIEVNSVSNIGIYIDSQASYVAALLACGKAGKCFVPLDVNLPDKRLNLLIEKANIETIVTNSLWQWVLEKKLPTKPNVKLISADRKKTVLANPDYDENLNITVKGSDACYIMFTSGSSGEPKAVVGQHKSLVHFLDWETECFDITQKEVVSWLAPTTFDVSLRDILLPLINGACLAIPQENTRMNVAHLLMWLEQQVVTHIHTVPSIFRLLTQTLSEQQSQSIKLPALRRVLLAGEPLYYVDVKAWRAAGGEHIELVNLYGPTETTLAKLFYRIDAKDNNQGMVPIGQTLPKTHALLIQGDRLCNSGEIGEIYIRTPYRSLGYLNDNQETRKVFIQSPLQSQEPDILYKTGDLGRYQDDGLLMCLGRLDNQVKINGVRIELGEIEAACKNISRFKQVVVQAIAHKDKSKFLCCYYVRHDGLKTPLPVADLRLLIGERLPDALVPNVYVCLTKLPTLLNGKINRKALPAPEEVLYAEQSYTAPQTDTEEKLCELWAECLCLTKVCTATEFLDLGGDSFKMIRVLSAIFKVFGKEISLKLWLQNPTIKAVAVLLDGMKNTRTYQQIPLVKSEQNYAVTTAQSRLWTLYQMGVAPVAYNLPEAYFITGTLDITVLQQAFQDLVERHESLRTIFFEQDKIVYQRILPKHDFELSYQELSKIDDDILAQLIHKNQNHSFDLQNGPLMRAELVKCQNKQGYVLLFNIHHIICDGWSLNVLVNELAQNYQTGLQNKKSEKAPLKLQFKDFVAWQKSQLDEEKGLKSRNWWLNQLAAPIPVLDLPCDYPRPPVQSFNGNTHQYLLPMPIFNKVNELAKRQGITLFVLLNAAVKILLYRYTNQSELIIGSPVVGRAHPDLDEQIGYYVNTLPLRDKLNPESSITDCLQQVHESTSMALEHQQFPFDELINDLDIPRDMGHSALFDVMLVLQNMDLAMPELQGVQFNNISKEQGWNFSRYDLVFHFQPDESGLLIDINYNSDIFKPIRIANCAQHLTTLLENMAEHPEQSVDDIGILPESEKALLRAYSQGQKRIIKETTIIDLFFEKALQFQNQIALEENKQKVTYASLAKEVTTIAKGLVNLGVKPGVPVALLIDRSTDSIIALLAIMASGGVYLPLDGALPEQRLKEIISSSGCDFIIKSEQFDFNEVINLPANIYNLQEIKQSLSIRLTLLPKIDAHAPAYMIYTSGSTGKPKGVLLRHAGFVNMSLAQIEQFGINSEDKVLQFASLSFDASLANIFMSLFSGASLVLINKATIEQPQRFLNHLNQFDVSVATLPPAYLRALDRPELSTLKILITAGEPANFDDAAYYSQKMQYFNAYGPTEVSVCATIEKVTDPSLYNQSIPIGKPLANVDVFVLGKTSLAPVGVPGELCIMGEGLALEYRNNEYQTQNVFTHVPASISDCTEFTRMYKTGDMAYWNELGQLIFIGRNDKQVKINAFRIDTSEVENSLLALDEIEAAFVDTVKVQGENKLAAWVVAKRQAEIWPSVAEFYVYDDVLYGSMAQDFARNDVYFASFKKHLKDKVVLEIGPGPEVVLSRLAIAAGAKKVYAVELLPETYRKACAKVEALGLSDKIIVINSDVQSVSLPEKADWCISEIVGSIGGSEGAAKIINNSRHLLHQSTNMLPQRSLTSMAAVSLSHENFYQGFTPIAAHYVNEIFNKQGHAFDLRLCIKNLPQNAIISNDGVLEDLDYTQDINLEEVHDTQLNIHSHAQLSGLIFWLQLYVDADNYVDSLYAEKSWLPIYLPLFGGDTVSVAPGDVLKLKVIRTLCENGLNPDFEINGDLINSAGEYRSIHGRSAHFGNGFAKTPFYQKIFQLPSGTTGELPMEAPIQAILQVNEVRNLLAKSLPHYAVPHFISVLDQFPLTSNGKIDTQQLPAPQAQNVENFVASTTPVETAICKIWQQVLGINQIGVNDNFFSLGGDSISAIQIVAKMSNSGMLIDTRDIFQNPVVAQLALTIEDSIEEAEQGLVCSEFALTPIQQWAFSTLGDKLYWFNQACMLRNSGRFDNSILTQAITLLITQHDMLRASFVKSETQVVQKISDLVEADIEYQQWQEYNCIDEIPASACDEWHKQFSLNKSLFRAVVLQLKDYDVLVLVANHLVIDTVSWRIIIEDMQTFLASDNALLPNKTDDFGRWSAHLKMMSQLNSGQLNESYWKMLIDEQHTLQPLNHLNQQSEKPYKRTIGNSKNLTFNIEHKLSSSLSHCVKTSDFTLEQVFLTALGHGLQSLTGNAYNLVTMESHGRNTISGVRSKINISRTVGWFTYYYPLPLSAFDDISETLERTKMVKERIPDQGMAYLLLRWLKEGGEEYQVTPKVSFNYLGEFKKPTAESSSQLINFDFDVPGCHQHPDIACEHSIDWLMMFTDEVLSVSVSYGKEEYTDQDIARLATSFKQSLQQLDDYLTHYNEQRSTTGQFTVEGLTDTEFDTLFE</sequence>
<dbReference type="SUPFAM" id="SSF56801">
    <property type="entry name" value="Acetyl-CoA synthetase-like"/>
    <property type="match status" value="2"/>
</dbReference>
<feature type="domain" description="Carrier" evidence="4">
    <location>
        <begin position="534"/>
        <end position="609"/>
    </location>
</feature>
<dbReference type="FunFam" id="1.10.1200.10:FF:000005">
    <property type="entry name" value="Nonribosomal peptide synthetase 1"/>
    <property type="match status" value="1"/>
</dbReference>
<protein>
    <submittedName>
        <fullName evidence="5">Non-ribosomal peptide synthase domain TIGR01720/amino acid adenylation domain-containing protein</fullName>
    </submittedName>
</protein>
<dbReference type="SUPFAM" id="SSF53335">
    <property type="entry name" value="S-adenosyl-L-methionine-dependent methyltransferases"/>
    <property type="match status" value="1"/>
</dbReference>
<dbReference type="Proteomes" id="UP000198862">
    <property type="component" value="Unassembled WGS sequence"/>
</dbReference>
<dbReference type="SUPFAM" id="SSF47336">
    <property type="entry name" value="ACP-like"/>
    <property type="match status" value="2"/>
</dbReference>
<dbReference type="GO" id="GO:0043041">
    <property type="term" value="P:amino acid activation for nonribosomal peptide biosynthetic process"/>
    <property type="evidence" value="ECO:0007669"/>
    <property type="project" value="TreeGrafter"/>
</dbReference>
<dbReference type="InterPro" id="IPR045851">
    <property type="entry name" value="AMP-bd_C_sf"/>
</dbReference>
<dbReference type="InterPro" id="IPR010060">
    <property type="entry name" value="NRPS_synth"/>
</dbReference>
<keyword evidence="2" id="KW-0596">Phosphopantetheine</keyword>
<dbReference type="Gene3D" id="3.40.50.150">
    <property type="entry name" value="Vaccinia Virus protein VP39"/>
    <property type="match status" value="1"/>
</dbReference>
<dbReference type="PROSITE" id="PS00012">
    <property type="entry name" value="PHOSPHOPANTETHEINE"/>
    <property type="match status" value="1"/>
</dbReference>
<dbReference type="CDD" id="cd19531">
    <property type="entry name" value="LCL_NRPS-like"/>
    <property type="match status" value="1"/>
</dbReference>
<dbReference type="GO" id="GO:0031177">
    <property type="term" value="F:phosphopantetheine binding"/>
    <property type="evidence" value="ECO:0007669"/>
    <property type="project" value="TreeGrafter"/>
</dbReference>
<proteinExistence type="predicted"/>
<dbReference type="PROSITE" id="PS00455">
    <property type="entry name" value="AMP_BINDING"/>
    <property type="match status" value="2"/>
</dbReference>